<proteinExistence type="predicted"/>
<name>A0A5C6BXR3_9BACT</name>
<evidence type="ECO:0000313" key="3">
    <source>
        <dbReference type="EMBL" id="TWU17120.1"/>
    </source>
</evidence>
<dbReference type="InterPro" id="IPR024163">
    <property type="entry name" value="Aerotolerance_reg_N"/>
</dbReference>
<organism evidence="3 4">
    <name type="scientific">Novipirellula galeiformis</name>
    <dbReference type="NCBI Taxonomy" id="2528004"/>
    <lineage>
        <taxon>Bacteria</taxon>
        <taxon>Pseudomonadati</taxon>
        <taxon>Planctomycetota</taxon>
        <taxon>Planctomycetia</taxon>
        <taxon>Pirellulales</taxon>
        <taxon>Pirellulaceae</taxon>
        <taxon>Novipirellula</taxon>
    </lineage>
</organism>
<dbReference type="Proteomes" id="UP000316304">
    <property type="component" value="Unassembled WGS sequence"/>
</dbReference>
<dbReference type="Pfam" id="PF13519">
    <property type="entry name" value="VWA_2"/>
    <property type="match status" value="1"/>
</dbReference>
<comment type="caution">
    <text evidence="3">The sequence shown here is derived from an EMBL/GenBank/DDBJ whole genome shotgun (WGS) entry which is preliminary data.</text>
</comment>
<gene>
    <name evidence="3" type="ORF">Pla52o_54580</name>
</gene>
<dbReference type="SMART" id="SM00327">
    <property type="entry name" value="VWA"/>
    <property type="match status" value="1"/>
</dbReference>
<feature type="transmembrane region" description="Helical" evidence="1">
    <location>
        <begin position="12"/>
        <end position="28"/>
    </location>
</feature>
<dbReference type="InterPro" id="IPR002035">
    <property type="entry name" value="VWF_A"/>
</dbReference>
<evidence type="ECO:0000313" key="4">
    <source>
        <dbReference type="Proteomes" id="UP000316304"/>
    </source>
</evidence>
<sequence>MSWISTLSPLHWALFSLIPLGILLLYFLKLRRETVEVPSTFLWKRTIEDLHVNSLLQRLRRSVLLFLQLLIVLLAALALLRPGIRGEASSQGRLVLLIDTSASMQATDVEGDANRFERAKRLVSERIQAMSDDETAMLVSFSDRAEVLQSFTSDRNRLGDALSRAEVTNRPTDVLGALKAADGLANPRRTSQAGDVNDVQVADAMPADLLLYSDGGFQTVTEFDLGNLTPIYIPVGSGEVTNLAITAFSAERNVERPEQVQVFATVINLGTRAASANATLTLDGELLDATHVDLPIGEQAGLSFAIESEDAVSLKLSLDIEDDLQLDNVGYTALRPMRSVSVLVVTPGNTPLEMALATSKAAKICQSEFVPPEFLSSDTYKQRSESGKDDLIIFDRCAPETMPSTNTFMIGALPTHQLGNADGTSHAAWSWKSEPSGVALIDMDRTHPIMRYLELFSLLIFKGRSLSGPPGSTELLGADIGPMLMVAPRDGFQDLVLGFELVHEDDDGATQTNTNWYAERSWPVFVLNVLRYLAGAAEVSGAPSYTPGDTVRLRVESAMSNVEVERLGDQPKAISVGPAGVVEIVNTDGVGNYRVRSGDRVIDSFAVNLFSRSESTIAAAEGIELGYESVAGATGGVEKRQEYWRWLLIGMLAILATEWWVFARRVG</sequence>
<dbReference type="RefSeq" id="WP_146597363.1">
    <property type="nucleotide sequence ID" value="NZ_SJPT01000015.1"/>
</dbReference>
<dbReference type="Pfam" id="PF07584">
    <property type="entry name" value="BatA"/>
    <property type="match status" value="1"/>
</dbReference>
<dbReference type="InterPro" id="IPR036465">
    <property type="entry name" value="vWFA_dom_sf"/>
</dbReference>
<keyword evidence="1" id="KW-0812">Transmembrane</keyword>
<dbReference type="SUPFAM" id="SSF53300">
    <property type="entry name" value="vWA-like"/>
    <property type="match status" value="1"/>
</dbReference>
<dbReference type="EMBL" id="SJPT01000015">
    <property type="protein sequence ID" value="TWU17120.1"/>
    <property type="molecule type" value="Genomic_DNA"/>
</dbReference>
<dbReference type="AlphaFoldDB" id="A0A5C6BXR3"/>
<feature type="transmembrane region" description="Helical" evidence="1">
    <location>
        <begin position="643"/>
        <end position="662"/>
    </location>
</feature>
<evidence type="ECO:0000259" key="2">
    <source>
        <dbReference type="PROSITE" id="PS50234"/>
    </source>
</evidence>
<protein>
    <recommendedName>
        <fullName evidence="2">VWFA domain-containing protein</fullName>
    </recommendedName>
</protein>
<dbReference type="PROSITE" id="PS50234">
    <property type="entry name" value="VWFA"/>
    <property type="match status" value="1"/>
</dbReference>
<feature type="transmembrane region" description="Helical" evidence="1">
    <location>
        <begin position="63"/>
        <end position="80"/>
    </location>
</feature>
<dbReference type="Gene3D" id="3.40.50.410">
    <property type="entry name" value="von Willebrand factor, type A domain"/>
    <property type="match status" value="1"/>
</dbReference>
<dbReference type="OrthoDB" id="5289914at2"/>
<reference evidence="3 4" key="1">
    <citation type="submission" date="2019-02" db="EMBL/GenBank/DDBJ databases">
        <title>Deep-cultivation of Planctomycetes and their phenomic and genomic characterization uncovers novel biology.</title>
        <authorList>
            <person name="Wiegand S."/>
            <person name="Jogler M."/>
            <person name="Boedeker C."/>
            <person name="Pinto D."/>
            <person name="Vollmers J."/>
            <person name="Rivas-Marin E."/>
            <person name="Kohn T."/>
            <person name="Peeters S.H."/>
            <person name="Heuer A."/>
            <person name="Rast P."/>
            <person name="Oberbeckmann S."/>
            <person name="Bunk B."/>
            <person name="Jeske O."/>
            <person name="Meyerdierks A."/>
            <person name="Storesund J.E."/>
            <person name="Kallscheuer N."/>
            <person name="Luecker S."/>
            <person name="Lage O.M."/>
            <person name="Pohl T."/>
            <person name="Merkel B.J."/>
            <person name="Hornburger P."/>
            <person name="Mueller R.-W."/>
            <person name="Bruemmer F."/>
            <person name="Labrenz M."/>
            <person name="Spormann A.M."/>
            <person name="Op Den Camp H."/>
            <person name="Overmann J."/>
            <person name="Amann R."/>
            <person name="Jetten M.S.M."/>
            <person name="Mascher T."/>
            <person name="Medema M.H."/>
            <person name="Devos D.P."/>
            <person name="Kaster A.-K."/>
            <person name="Ovreas L."/>
            <person name="Rohde M."/>
            <person name="Galperin M.Y."/>
            <person name="Jogler C."/>
        </authorList>
    </citation>
    <scope>NUCLEOTIDE SEQUENCE [LARGE SCALE GENOMIC DNA]</scope>
    <source>
        <strain evidence="3 4">Pla52o</strain>
    </source>
</reference>
<evidence type="ECO:0000256" key="1">
    <source>
        <dbReference type="SAM" id="Phobius"/>
    </source>
</evidence>
<keyword evidence="1" id="KW-0472">Membrane</keyword>
<accession>A0A5C6BXR3</accession>
<keyword evidence="1" id="KW-1133">Transmembrane helix</keyword>
<feature type="domain" description="VWFA" evidence="2">
    <location>
        <begin position="93"/>
        <end position="290"/>
    </location>
</feature>
<dbReference type="PANTHER" id="PTHR37464:SF1">
    <property type="entry name" value="BLL2463 PROTEIN"/>
    <property type="match status" value="1"/>
</dbReference>
<keyword evidence="4" id="KW-1185">Reference proteome</keyword>
<dbReference type="PANTHER" id="PTHR37464">
    <property type="entry name" value="BLL2463 PROTEIN"/>
    <property type="match status" value="1"/>
</dbReference>